<dbReference type="RefSeq" id="WP_154918298.1">
    <property type="nucleotide sequence ID" value="NZ_VUOE01000001.1"/>
</dbReference>
<comment type="cofactor">
    <cofactor evidence="1">
        <name>pyridoxal 5'-phosphate</name>
        <dbReference type="ChEBI" id="CHEBI:597326"/>
    </cofactor>
</comment>
<evidence type="ECO:0000259" key="12">
    <source>
        <dbReference type="Pfam" id="PF00155"/>
    </source>
</evidence>
<comment type="catalytic activity">
    <reaction evidence="11">
        <text>L-histidinol phosphate + 2-oxoglutarate = 3-(imidazol-4-yl)-2-oxopropyl phosphate + L-glutamate</text>
        <dbReference type="Rhea" id="RHEA:23744"/>
        <dbReference type="ChEBI" id="CHEBI:16810"/>
        <dbReference type="ChEBI" id="CHEBI:29985"/>
        <dbReference type="ChEBI" id="CHEBI:57766"/>
        <dbReference type="ChEBI" id="CHEBI:57980"/>
        <dbReference type="EC" id="2.6.1.9"/>
    </reaction>
</comment>
<comment type="caution">
    <text evidence="13">The sequence shown here is derived from an EMBL/GenBank/DDBJ whole genome shotgun (WGS) entry which is preliminary data.</text>
</comment>
<dbReference type="EC" id="2.6.1.9" evidence="5"/>
<dbReference type="InterPro" id="IPR004838">
    <property type="entry name" value="NHTrfase_class1_PyrdxlP-BS"/>
</dbReference>
<dbReference type="Pfam" id="PF00155">
    <property type="entry name" value="Aminotran_1_2"/>
    <property type="match status" value="1"/>
</dbReference>
<evidence type="ECO:0000256" key="3">
    <source>
        <dbReference type="ARBA" id="ARBA00007970"/>
    </source>
</evidence>
<accession>A0A5B2TZR0</accession>
<dbReference type="InterPro" id="IPR005861">
    <property type="entry name" value="HisP_aminotrans"/>
</dbReference>
<comment type="subunit">
    <text evidence="4">Homodimer.</text>
</comment>
<dbReference type="GO" id="GO:0000105">
    <property type="term" value="P:L-histidine biosynthetic process"/>
    <property type="evidence" value="ECO:0007669"/>
    <property type="project" value="UniProtKB-KW"/>
</dbReference>
<dbReference type="AlphaFoldDB" id="A0A5B2TZR0"/>
<dbReference type="PROSITE" id="PS00105">
    <property type="entry name" value="AA_TRANSFER_CLASS_1"/>
    <property type="match status" value="1"/>
</dbReference>
<keyword evidence="10" id="KW-0368">Histidine biosynthesis</keyword>
<evidence type="ECO:0000313" key="14">
    <source>
        <dbReference type="Proteomes" id="UP000323188"/>
    </source>
</evidence>
<evidence type="ECO:0000313" key="13">
    <source>
        <dbReference type="EMBL" id="KAA2219829.1"/>
    </source>
</evidence>
<comment type="similarity">
    <text evidence="3">Belongs to the class-II pyridoxal-phosphate-dependent aminotransferase family. Histidinol-phosphate aminotransferase subfamily.</text>
</comment>
<dbReference type="InterPro" id="IPR004839">
    <property type="entry name" value="Aminotransferase_I/II_large"/>
</dbReference>
<evidence type="ECO:0000256" key="9">
    <source>
        <dbReference type="ARBA" id="ARBA00022898"/>
    </source>
</evidence>
<keyword evidence="9" id="KW-0663">Pyridoxal phosphate</keyword>
<reference evidence="13 14" key="1">
    <citation type="submission" date="2019-09" db="EMBL/GenBank/DDBJ databases">
        <authorList>
            <person name="Khan S.A."/>
            <person name="Jeon C.O."/>
            <person name="Chun B.H."/>
            <person name="Jeong S.E."/>
        </authorList>
    </citation>
    <scope>NUCLEOTIDE SEQUENCE [LARGE SCALE GENOMIC DNA]</scope>
    <source>
        <strain evidence="13 14">KCTC 42508</strain>
    </source>
</reference>
<evidence type="ECO:0000256" key="8">
    <source>
        <dbReference type="ARBA" id="ARBA00022679"/>
    </source>
</evidence>
<gene>
    <name evidence="13" type="primary">hisC</name>
    <name evidence="13" type="ORF">F0361_09645</name>
</gene>
<evidence type="ECO:0000256" key="4">
    <source>
        <dbReference type="ARBA" id="ARBA00011738"/>
    </source>
</evidence>
<keyword evidence="8 13" id="KW-0808">Transferase</keyword>
<dbReference type="EMBL" id="VUOE01000001">
    <property type="protein sequence ID" value="KAA2219829.1"/>
    <property type="molecule type" value="Genomic_DNA"/>
</dbReference>
<dbReference type="InterPro" id="IPR015424">
    <property type="entry name" value="PyrdxlP-dep_Trfase"/>
</dbReference>
<evidence type="ECO:0000256" key="7">
    <source>
        <dbReference type="ARBA" id="ARBA00022605"/>
    </source>
</evidence>
<evidence type="ECO:0000256" key="6">
    <source>
        <dbReference type="ARBA" id="ARBA00022576"/>
    </source>
</evidence>
<feature type="domain" description="Aminotransferase class I/classII large" evidence="12">
    <location>
        <begin position="36"/>
        <end position="362"/>
    </location>
</feature>
<keyword evidence="6 13" id="KW-0032">Aminotransferase</keyword>
<dbReference type="InterPro" id="IPR015422">
    <property type="entry name" value="PyrdxlP-dep_Trfase_small"/>
</dbReference>
<dbReference type="InterPro" id="IPR015421">
    <property type="entry name" value="PyrdxlP-dep_Trfase_major"/>
</dbReference>
<dbReference type="GO" id="GO:0004400">
    <property type="term" value="F:histidinol-phosphate transaminase activity"/>
    <property type="evidence" value="ECO:0007669"/>
    <property type="project" value="UniProtKB-EC"/>
</dbReference>
<keyword evidence="7" id="KW-0028">Amino-acid biosynthesis</keyword>
<protein>
    <recommendedName>
        <fullName evidence="5">histidinol-phosphate transaminase</fullName>
        <ecNumber evidence="5">2.6.1.9</ecNumber>
    </recommendedName>
</protein>
<evidence type="ECO:0000256" key="11">
    <source>
        <dbReference type="ARBA" id="ARBA00047481"/>
    </source>
</evidence>
<dbReference type="GO" id="GO:0030170">
    <property type="term" value="F:pyridoxal phosphate binding"/>
    <property type="evidence" value="ECO:0007669"/>
    <property type="project" value="InterPro"/>
</dbReference>
<evidence type="ECO:0000256" key="1">
    <source>
        <dbReference type="ARBA" id="ARBA00001933"/>
    </source>
</evidence>
<dbReference type="Proteomes" id="UP000323188">
    <property type="component" value="Unassembled WGS sequence"/>
</dbReference>
<dbReference type="CDD" id="cd00609">
    <property type="entry name" value="AAT_like"/>
    <property type="match status" value="1"/>
</dbReference>
<evidence type="ECO:0000256" key="5">
    <source>
        <dbReference type="ARBA" id="ARBA00012748"/>
    </source>
</evidence>
<dbReference type="Gene3D" id="3.40.640.10">
    <property type="entry name" value="Type I PLP-dependent aspartate aminotransferase-like (Major domain)"/>
    <property type="match status" value="1"/>
</dbReference>
<dbReference type="SUPFAM" id="SSF53383">
    <property type="entry name" value="PLP-dependent transferases"/>
    <property type="match status" value="1"/>
</dbReference>
<dbReference type="PANTHER" id="PTHR43643:SF6">
    <property type="entry name" value="HISTIDINOL-PHOSPHATE AMINOTRANSFERASE"/>
    <property type="match status" value="1"/>
</dbReference>
<evidence type="ECO:0000256" key="2">
    <source>
        <dbReference type="ARBA" id="ARBA00005011"/>
    </source>
</evidence>
<dbReference type="InterPro" id="IPR050106">
    <property type="entry name" value="HistidinolP_aminotransfase"/>
</dbReference>
<proteinExistence type="inferred from homology"/>
<sequence>MNQVNIMSIQFKTFILEDSTYKGGSKKIVMPQGIEVHKLSSNENPLGYSPKVRQALMASLDDLSQYPDNTDIRLRQALVKDFDQALSEDHFITTNSGSEIIDLISKAFLGEGDTVIVSQPCFLPYTAFTRWMGATAINVPMTTNFEYDFEGILKAISDSTKLVFLASPNNPSGTYIPKDVLEDFMNKVPEHVIVVLDEVYRHFADAPDYVTGLPFVKQNKNIIAINSFSKTYGLAGLRIGYCYAPLHISSYIRKICKPFLLSTLALEGAIAALEDGEFVQETVDLVRKERAFVLHGLKELHIKYWPTQGNFVMIQPPISDTELVKQMEQKGIMVRPVGNFGAPGKVRISFGTRAANNAMLDALEAVIKQKEVTT</sequence>
<dbReference type="Gene3D" id="3.90.1150.10">
    <property type="entry name" value="Aspartate Aminotransferase, domain 1"/>
    <property type="match status" value="1"/>
</dbReference>
<dbReference type="NCBIfam" id="TIGR01141">
    <property type="entry name" value="hisC"/>
    <property type="match status" value="1"/>
</dbReference>
<organism evidence="13 14">
    <name type="scientific">Maribacter flavus</name>
    <dbReference type="NCBI Taxonomy" id="1658664"/>
    <lineage>
        <taxon>Bacteria</taxon>
        <taxon>Pseudomonadati</taxon>
        <taxon>Bacteroidota</taxon>
        <taxon>Flavobacteriia</taxon>
        <taxon>Flavobacteriales</taxon>
        <taxon>Flavobacteriaceae</taxon>
        <taxon>Maribacter</taxon>
    </lineage>
</organism>
<comment type="pathway">
    <text evidence="2">Amino-acid biosynthesis; L-histidine biosynthesis; L-histidine from 5-phospho-alpha-D-ribose 1-diphosphate: step 7/9.</text>
</comment>
<dbReference type="PANTHER" id="PTHR43643">
    <property type="entry name" value="HISTIDINOL-PHOSPHATE AMINOTRANSFERASE 2"/>
    <property type="match status" value="1"/>
</dbReference>
<evidence type="ECO:0000256" key="10">
    <source>
        <dbReference type="ARBA" id="ARBA00023102"/>
    </source>
</evidence>
<name>A0A5B2TZR0_9FLAO</name>